<evidence type="ECO:0000313" key="2">
    <source>
        <dbReference type="Proteomes" id="UP001066276"/>
    </source>
</evidence>
<reference evidence="1" key="1">
    <citation type="journal article" date="2022" name="bioRxiv">
        <title>Sequencing and chromosome-scale assembly of the giantPleurodeles waltlgenome.</title>
        <authorList>
            <person name="Brown T."/>
            <person name="Elewa A."/>
            <person name="Iarovenko S."/>
            <person name="Subramanian E."/>
            <person name="Araus A.J."/>
            <person name="Petzold A."/>
            <person name="Susuki M."/>
            <person name="Suzuki K.-i.T."/>
            <person name="Hayashi T."/>
            <person name="Toyoda A."/>
            <person name="Oliveira C."/>
            <person name="Osipova E."/>
            <person name="Leigh N.D."/>
            <person name="Simon A."/>
            <person name="Yun M.H."/>
        </authorList>
    </citation>
    <scope>NUCLEOTIDE SEQUENCE</scope>
    <source>
        <strain evidence="1">20211129_DDA</strain>
        <tissue evidence="1">Liver</tissue>
    </source>
</reference>
<dbReference type="Proteomes" id="UP001066276">
    <property type="component" value="Chromosome 1_2"/>
</dbReference>
<evidence type="ECO:0000313" key="1">
    <source>
        <dbReference type="EMBL" id="KAJ1206958.1"/>
    </source>
</evidence>
<gene>
    <name evidence="1" type="ORF">NDU88_002351</name>
</gene>
<protein>
    <submittedName>
        <fullName evidence="1">Uncharacterized protein</fullName>
    </submittedName>
</protein>
<keyword evidence="2" id="KW-1185">Reference proteome</keyword>
<organism evidence="1 2">
    <name type="scientific">Pleurodeles waltl</name>
    <name type="common">Iberian ribbed newt</name>
    <dbReference type="NCBI Taxonomy" id="8319"/>
    <lineage>
        <taxon>Eukaryota</taxon>
        <taxon>Metazoa</taxon>
        <taxon>Chordata</taxon>
        <taxon>Craniata</taxon>
        <taxon>Vertebrata</taxon>
        <taxon>Euteleostomi</taxon>
        <taxon>Amphibia</taxon>
        <taxon>Batrachia</taxon>
        <taxon>Caudata</taxon>
        <taxon>Salamandroidea</taxon>
        <taxon>Salamandridae</taxon>
        <taxon>Pleurodelinae</taxon>
        <taxon>Pleurodeles</taxon>
    </lineage>
</organism>
<name>A0AAV7VZ32_PLEWA</name>
<proteinExistence type="predicted"/>
<sequence>MEPEPHSSLRRLRLQAAGSASAGGDASCSVCRVQKISCSLGWLPTGDAADVCCSSTGWARRGQVAVAAVVSAAEMLPVVQVSALLEGDTRPSPAASEGCPLRMMLVTVVEAADVQMVVQMAVQVAALRRAHRRTGCWAVLQKGWRKRVVLGCTRWHTGSSDGCPFDVPGLAVTTLDKDLVAEVLGWDPDILALGEGQGRGGIGKSSKLARKRFLDTLGQEDGGGLGVEEEVVVVGGVRLLNFGRRAQRHIGEVCMVVGVVITREQCVVMGVLVMEVVAEYVVHASVSGDETGREVDDVEEGDKVEAVDVDVSAWVWCLCECLWYVWCLCLPEPLLCIDECACWSVGVLGIG</sequence>
<comment type="caution">
    <text evidence="1">The sequence shown here is derived from an EMBL/GenBank/DDBJ whole genome shotgun (WGS) entry which is preliminary data.</text>
</comment>
<accession>A0AAV7VZ32</accession>
<dbReference type="AlphaFoldDB" id="A0AAV7VZ32"/>
<dbReference type="EMBL" id="JANPWB010000002">
    <property type="protein sequence ID" value="KAJ1206958.1"/>
    <property type="molecule type" value="Genomic_DNA"/>
</dbReference>